<evidence type="ECO:0000313" key="2">
    <source>
        <dbReference type="EMBL" id="QIK62301.1"/>
    </source>
</evidence>
<evidence type="ECO:0000313" key="3">
    <source>
        <dbReference type="Proteomes" id="UP000502677"/>
    </source>
</evidence>
<keyword evidence="1" id="KW-0812">Transmembrane</keyword>
<dbReference type="EMBL" id="CP049863">
    <property type="protein sequence ID" value="QIK62301.1"/>
    <property type="molecule type" value="Genomic_DNA"/>
</dbReference>
<organism evidence="2 3">
    <name type="scientific">Leucobacter viscericola</name>
    <dbReference type="NCBI Taxonomy" id="2714935"/>
    <lineage>
        <taxon>Bacteria</taxon>
        <taxon>Bacillati</taxon>
        <taxon>Actinomycetota</taxon>
        <taxon>Actinomycetes</taxon>
        <taxon>Micrococcales</taxon>
        <taxon>Microbacteriaceae</taxon>
        <taxon>Leucobacter</taxon>
    </lineage>
</organism>
<feature type="transmembrane region" description="Helical" evidence="1">
    <location>
        <begin position="131"/>
        <end position="157"/>
    </location>
</feature>
<evidence type="ECO:0000256" key="1">
    <source>
        <dbReference type="SAM" id="Phobius"/>
    </source>
</evidence>
<protein>
    <submittedName>
        <fullName evidence="2">Uncharacterized protein</fullName>
    </submittedName>
</protein>
<dbReference type="RefSeq" id="WP_166288709.1">
    <property type="nucleotide sequence ID" value="NZ_CP049863.1"/>
</dbReference>
<proteinExistence type="predicted"/>
<reference evidence="2 3" key="1">
    <citation type="submission" date="2020-03" db="EMBL/GenBank/DDBJ databases">
        <title>Leucobacter sp. nov., isolated from beetles.</title>
        <authorList>
            <person name="Hyun D.-W."/>
            <person name="Bae J.-W."/>
        </authorList>
    </citation>
    <scope>NUCLEOTIDE SEQUENCE [LARGE SCALE GENOMIC DNA]</scope>
    <source>
        <strain evidence="2 3">HDW9C</strain>
    </source>
</reference>
<keyword evidence="3" id="KW-1185">Reference proteome</keyword>
<keyword evidence="1" id="KW-1133">Transmembrane helix</keyword>
<name>A0A6G7XD52_9MICO</name>
<dbReference type="AlphaFoldDB" id="A0A6G7XD52"/>
<dbReference type="Proteomes" id="UP000502677">
    <property type="component" value="Chromosome"/>
</dbReference>
<dbReference type="KEGG" id="lvi:G7068_03095"/>
<feature type="transmembrane region" description="Helical" evidence="1">
    <location>
        <begin position="31"/>
        <end position="51"/>
    </location>
</feature>
<feature type="transmembrane region" description="Helical" evidence="1">
    <location>
        <begin position="57"/>
        <end position="75"/>
    </location>
</feature>
<sequence length="201" mass="22103">MINNGQPYVAPDLVRLHLLLTQTQRRAATTLVLSLFVLISSFAVLNLFLLINTAPGLAYLLTFGGLLFALVGPICQFSIGRRLLSKYPHSQGMVKYVLLFCIAPTIIALTLWLICLMLFTSNVSTQIPLYLFVLFPVLTVSGSGALLQTAIAISGLVRRYGTAAVMPLWHFQHQQVEQQMQYLAQFQAPPAAPLHPASPPQ</sequence>
<keyword evidence="1" id="KW-0472">Membrane</keyword>
<feature type="transmembrane region" description="Helical" evidence="1">
    <location>
        <begin position="96"/>
        <end position="119"/>
    </location>
</feature>
<gene>
    <name evidence="2" type="ORF">G7068_03095</name>
</gene>
<accession>A0A6G7XD52</accession>